<dbReference type="InterPro" id="IPR005946">
    <property type="entry name" value="Rib-P_diPkinase"/>
</dbReference>
<dbReference type="PANTHER" id="PTHR10210">
    <property type="entry name" value="RIBOSE-PHOSPHATE DIPHOSPHOKINASE FAMILY MEMBER"/>
    <property type="match status" value="1"/>
</dbReference>
<protein>
    <submittedName>
        <fullName evidence="5">Phosphoribosylpyrophosphate synthetase</fullName>
    </submittedName>
</protein>
<reference evidence="5 6" key="1">
    <citation type="journal article" date="2017" name="Infect. Genet. Evol.">
        <title>Comparative genome analysis of fish pathogen Flavobacterium columnare reveals extensive sequence diversity within the species.</title>
        <authorList>
            <person name="Kayansamruaj P."/>
            <person name="Dong H.T."/>
            <person name="Hirono I."/>
            <person name="Kondo H."/>
            <person name="Senapin S."/>
            <person name="Rodkhum C."/>
        </authorList>
    </citation>
    <scope>NUCLEOTIDE SEQUENCE [LARGE SCALE GENOMIC DNA]</scope>
    <source>
        <strain evidence="5 6">1214</strain>
    </source>
</reference>
<dbReference type="NCBIfam" id="TIGR01251">
    <property type="entry name" value="ribP_PPkin"/>
    <property type="match status" value="1"/>
</dbReference>
<dbReference type="GO" id="GO:0000287">
    <property type="term" value="F:magnesium ion binding"/>
    <property type="evidence" value="ECO:0007669"/>
    <property type="project" value="InterPro"/>
</dbReference>
<evidence type="ECO:0000259" key="3">
    <source>
        <dbReference type="Pfam" id="PF00156"/>
    </source>
</evidence>
<accession>A0A246GCN5</accession>
<name>A0A246GCN5_9FLAO</name>
<dbReference type="GO" id="GO:0004749">
    <property type="term" value="F:ribose phosphate diphosphokinase activity"/>
    <property type="evidence" value="ECO:0007669"/>
    <property type="project" value="TreeGrafter"/>
</dbReference>
<evidence type="ECO:0000259" key="4">
    <source>
        <dbReference type="Pfam" id="PF13793"/>
    </source>
</evidence>
<sequence length="283" mass="31856">MFLINLDKNFTPFGTENEISFQAFTFSGGEPHIKIQHFDTTQKVIITHRANSFNDFGLIILTIDALKRMDVKEIELFIPYFPAARQDRVMIPGEPLSVKVYAAILNSLNLSKVYVFDAHSEVTPAVLNNCQVITNYKFIERVIENIGEEVILISPDGGALKKIYKVSEYLGGVEVVEASKSRDVKTGKLKDFKVYTDDLQGKPCLIVDDICDGGGTFIGLAEALQKKNAGKLYLAVSHGIFNKGFDQLQIFEKIFTTNSFRDFNEEKLIVIDLNKINSIHYDK</sequence>
<comment type="caution">
    <text evidence="5">The sequence shown here is derived from an EMBL/GenBank/DDBJ whole genome shotgun (WGS) entry which is preliminary data.</text>
</comment>
<evidence type="ECO:0000256" key="2">
    <source>
        <dbReference type="RuleBase" id="RU004324"/>
    </source>
</evidence>
<dbReference type="PANTHER" id="PTHR10210:SF41">
    <property type="entry name" value="RIBOSE-PHOSPHATE PYROPHOSPHOKINASE 1, CHLOROPLASTIC"/>
    <property type="match status" value="1"/>
</dbReference>
<dbReference type="InterPro" id="IPR000836">
    <property type="entry name" value="PRTase_dom"/>
</dbReference>
<dbReference type="EMBL" id="MTCY01000007">
    <property type="protein sequence ID" value="OWP78914.1"/>
    <property type="molecule type" value="Genomic_DNA"/>
</dbReference>
<dbReference type="GO" id="GO:0005737">
    <property type="term" value="C:cytoplasm"/>
    <property type="evidence" value="ECO:0007669"/>
    <property type="project" value="TreeGrafter"/>
</dbReference>
<dbReference type="Gene3D" id="3.40.50.2020">
    <property type="match status" value="2"/>
</dbReference>
<dbReference type="InterPro" id="IPR029057">
    <property type="entry name" value="PRTase-like"/>
</dbReference>
<dbReference type="GO" id="GO:0002189">
    <property type="term" value="C:ribose phosphate diphosphokinase complex"/>
    <property type="evidence" value="ECO:0007669"/>
    <property type="project" value="TreeGrafter"/>
</dbReference>
<dbReference type="SMART" id="SM01400">
    <property type="entry name" value="Pribosyltran_N"/>
    <property type="match status" value="1"/>
</dbReference>
<evidence type="ECO:0000256" key="1">
    <source>
        <dbReference type="ARBA" id="ARBA00022727"/>
    </source>
</evidence>
<feature type="domain" description="Phosphoribosyltransferase" evidence="3">
    <location>
        <begin position="138"/>
        <end position="238"/>
    </location>
</feature>
<dbReference type="CDD" id="cd06223">
    <property type="entry name" value="PRTases_typeI"/>
    <property type="match status" value="1"/>
</dbReference>
<evidence type="ECO:0000313" key="5">
    <source>
        <dbReference type="EMBL" id="OWP78914.1"/>
    </source>
</evidence>
<evidence type="ECO:0000313" key="6">
    <source>
        <dbReference type="Proteomes" id="UP000198034"/>
    </source>
</evidence>
<dbReference type="GO" id="GO:0006164">
    <property type="term" value="P:purine nucleotide biosynthetic process"/>
    <property type="evidence" value="ECO:0007669"/>
    <property type="project" value="TreeGrafter"/>
</dbReference>
<organism evidence="5 6">
    <name type="scientific">Flavobacterium columnare</name>
    <dbReference type="NCBI Taxonomy" id="996"/>
    <lineage>
        <taxon>Bacteria</taxon>
        <taxon>Pseudomonadati</taxon>
        <taxon>Bacteroidota</taxon>
        <taxon>Flavobacteriia</taxon>
        <taxon>Flavobacteriales</taxon>
        <taxon>Flavobacteriaceae</taxon>
        <taxon>Flavobacterium</taxon>
    </lineage>
</organism>
<dbReference type="Pfam" id="PF13793">
    <property type="entry name" value="Pribosyltran_N"/>
    <property type="match status" value="1"/>
</dbReference>
<dbReference type="Proteomes" id="UP000198034">
    <property type="component" value="Unassembled WGS sequence"/>
</dbReference>
<comment type="similarity">
    <text evidence="2">Belongs to the ribose-phosphate pyrophosphokinase family.</text>
</comment>
<dbReference type="AlphaFoldDB" id="A0A246GCN5"/>
<dbReference type="InterPro" id="IPR029099">
    <property type="entry name" value="Pribosyltran_N"/>
</dbReference>
<keyword evidence="1 2" id="KW-0545">Nucleotide biosynthesis</keyword>
<gene>
    <name evidence="5" type="ORF">BWK62_03890</name>
</gene>
<dbReference type="SUPFAM" id="SSF53271">
    <property type="entry name" value="PRTase-like"/>
    <property type="match status" value="1"/>
</dbReference>
<dbReference type="GO" id="GO:0006015">
    <property type="term" value="P:5-phosphoribose 1-diphosphate biosynthetic process"/>
    <property type="evidence" value="ECO:0007669"/>
    <property type="project" value="TreeGrafter"/>
</dbReference>
<proteinExistence type="inferred from homology"/>
<dbReference type="Pfam" id="PF00156">
    <property type="entry name" value="Pribosyltran"/>
    <property type="match status" value="1"/>
</dbReference>
<feature type="domain" description="Ribose-phosphate pyrophosphokinase N-terminal" evidence="4">
    <location>
        <begin position="23"/>
        <end position="107"/>
    </location>
</feature>